<accession>A0ABP6WBN2</accession>
<dbReference type="SUPFAM" id="SSF51735">
    <property type="entry name" value="NAD(P)-binding Rossmann-fold domains"/>
    <property type="match status" value="1"/>
</dbReference>
<name>A0ABP6WBN2_9PSEU</name>
<keyword evidence="5" id="KW-1185">Reference proteome</keyword>
<evidence type="ECO:0000313" key="4">
    <source>
        <dbReference type="EMBL" id="GAA3548468.1"/>
    </source>
</evidence>
<dbReference type="PRINTS" id="PR00081">
    <property type="entry name" value="GDHRDH"/>
</dbReference>
<dbReference type="InterPro" id="IPR036291">
    <property type="entry name" value="NAD(P)-bd_dom_sf"/>
</dbReference>
<proteinExistence type="inferred from homology"/>
<dbReference type="Pfam" id="PF00106">
    <property type="entry name" value="adh_short"/>
    <property type="match status" value="1"/>
</dbReference>
<comment type="similarity">
    <text evidence="1 3">Belongs to the short-chain dehydrogenases/reductases (SDR) family.</text>
</comment>
<protein>
    <submittedName>
        <fullName evidence="4">SDR family oxidoreductase</fullName>
    </submittedName>
</protein>
<evidence type="ECO:0000256" key="2">
    <source>
        <dbReference type="ARBA" id="ARBA00023002"/>
    </source>
</evidence>
<gene>
    <name evidence="4" type="ORF">GCM10022222_35090</name>
</gene>
<dbReference type="PANTHER" id="PTHR44196">
    <property type="entry name" value="DEHYDROGENASE/REDUCTASE SDR FAMILY MEMBER 7B"/>
    <property type="match status" value="1"/>
</dbReference>
<organism evidence="4 5">
    <name type="scientific">Amycolatopsis ultiminotia</name>
    <dbReference type="NCBI Taxonomy" id="543629"/>
    <lineage>
        <taxon>Bacteria</taxon>
        <taxon>Bacillati</taxon>
        <taxon>Actinomycetota</taxon>
        <taxon>Actinomycetes</taxon>
        <taxon>Pseudonocardiales</taxon>
        <taxon>Pseudonocardiaceae</taxon>
        <taxon>Amycolatopsis</taxon>
    </lineage>
</organism>
<dbReference type="PANTHER" id="PTHR44196:SF1">
    <property type="entry name" value="DEHYDROGENASE_REDUCTASE SDR FAMILY MEMBER 7B"/>
    <property type="match status" value="1"/>
</dbReference>
<dbReference type="PIRSF" id="PIRSF000126">
    <property type="entry name" value="11-beta-HSD1"/>
    <property type="match status" value="1"/>
</dbReference>
<dbReference type="Gene3D" id="3.40.50.720">
    <property type="entry name" value="NAD(P)-binding Rossmann-like Domain"/>
    <property type="match status" value="1"/>
</dbReference>
<dbReference type="InterPro" id="IPR002347">
    <property type="entry name" value="SDR_fam"/>
</dbReference>
<keyword evidence="2" id="KW-0560">Oxidoreductase</keyword>
<dbReference type="PRINTS" id="PR00080">
    <property type="entry name" value="SDRFAMILY"/>
</dbReference>
<evidence type="ECO:0000313" key="5">
    <source>
        <dbReference type="Proteomes" id="UP001500689"/>
    </source>
</evidence>
<evidence type="ECO:0000256" key="3">
    <source>
        <dbReference type="RuleBase" id="RU000363"/>
    </source>
</evidence>
<reference evidence="5" key="1">
    <citation type="journal article" date="2019" name="Int. J. Syst. Evol. Microbiol.">
        <title>The Global Catalogue of Microorganisms (GCM) 10K type strain sequencing project: providing services to taxonomists for standard genome sequencing and annotation.</title>
        <authorList>
            <consortium name="The Broad Institute Genomics Platform"/>
            <consortium name="The Broad Institute Genome Sequencing Center for Infectious Disease"/>
            <person name="Wu L."/>
            <person name="Ma J."/>
        </authorList>
    </citation>
    <scope>NUCLEOTIDE SEQUENCE [LARGE SCALE GENOMIC DNA]</scope>
    <source>
        <strain evidence="5">JCM 16898</strain>
    </source>
</reference>
<dbReference type="Proteomes" id="UP001500689">
    <property type="component" value="Unassembled WGS sequence"/>
</dbReference>
<sequence>MRRRTVSGARVLLTGASSGIGRALAVRLAERGAVLALTARRTELLDEAAEEIADAGHLRPRVLPADLAVPGVAAELGQRALATLGGIDLLINNAGANMTAAQAVAADDEQARAVFETNLWTPLALTKAVLPAMRAAGRGVIVNTTSTVQAIPIPLLGYYAASKAALARATSALRLELAGTGIRVVEVVPGSTDTALRDIDELPWKGSPPPTLPAISPEAMAAAIVRALERGRTRVVHPGYSRAPLEVPVVGRLVAALAATRVDTRRMLDDAEPGTDWCRP</sequence>
<comment type="caution">
    <text evidence="4">The sequence shown here is derived from an EMBL/GenBank/DDBJ whole genome shotgun (WGS) entry which is preliminary data.</text>
</comment>
<dbReference type="RefSeq" id="WP_344861001.1">
    <property type="nucleotide sequence ID" value="NZ_BAAAZN010000006.1"/>
</dbReference>
<evidence type="ECO:0000256" key="1">
    <source>
        <dbReference type="ARBA" id="ARBA00006484"/>
    </source>
</evidence>
<dbReference type="EMBL" id="BAAAZN010000006">
    <property type="protein sequence ID" value="GAA3548468.1"/>
    <property type="molecule type" value="Genomic_DNA"/>
</dbReference>